<keyword evidence="2" id="KW-0808">Transferase</keyword>
<dbReference type="GO" id="GO:0008757">
    <property type="term" value="F:S-adenosylmethionine-dependent methyltransferase activity"/>
    <property type="evidence" value="ECO:0007669"/>
    <property type="project" value="InterPro"/>
</dbReference>
<dbReference type="Pfam" id="PF08241">
    <property type="entry name" value="Methyltransf_11"/>
    <property type="match status" value="1"/>
</dbReference>
<dbReference type="GO" id="GO:0032259">
    <property type="term" value="P:methylation"/>
    <property type="evidence" value="ECO:0007669"/>
    <property type="project" value="UniProtKB-KW"/>
</dbReference>
<evidence type="ECO:0000313" key="2">
    <source>
        <dbReference type="EMBL" id="CQR57342.1"/>
    </source>
</evidence>
<evidence type="ECO:0000313" key="3">
    <source>
        <dbReference type="Proteomes" id="UP000033163"/>
    </source>
</evidence>
<proteinExistence type="predicted"/>
<feature type="domain" description="Methyltransferase type 11" evidence="1">
    <location>
        <begin position="51"/>
        <end position="147"/>
    </location>
</feature>
<dbReference type="Proteomes" id="UP000033163">
    <property type="component" value="Chromosome I"/>
</dbReference>
<dbReference type="AlphaFoldDB" id="A0A0E4CYC2"/>
<name>A0A0E4CYC2_9BACL</name>
<dbReference type="PANTHER" id="PTHR43591:SF24">
    <property type="entry name" value="2-METHOXY-6-POLYPRENYL-1,4-BENZOQUINOL METHYLASE, MITOCHONDRIAL"/>
    <property type="match status" value="1"/>
</dbReference>
<dbReference type="KEGG" id="pri:PRIO_4940"/>
<organism evidence="2 3">
    <name type="scientific">Paenibacillus riograndensis SBR5</name>
    <dbReference type="NCBI Taxonomy" id="1073571"/>
    <lineage>
        <taxon>Bacteria</taxon>
        <taxon>Bacillati</taxon>
        <taxon>Bacillota</taxon>
        <taxon>Bacilli</taxon>
        <taxon>Bacillales</taxon>
        <taxon>Paenibacillaceae</taxon>
        <taxon>Paenibacillus</taxon>
        <taxon>Paenibacillus sonchi group</taxon>
    </lineage>
</organism>
<dbReference type="STRING" id="483937.AMQ84_20280"/>
<dbReference type="CDD" id="cd02440">
    <property type="entry name" value="AdoMet_MTases"/>
    <property type="match status" value="1"/>
</dbReference>
<sequence>MMLQEISKYWTSSSVGYDKVIQTQFRSRKTVRLWKQLLIQGMGLKSRQKVLDVGTGPGFFSILLSQMGHQATAVDASLGMIERAARNFDRYGCKVQAYVGDAADLTAEPDNSFDAVVCRDMVWTLPDPQKAYAEWHRLLKPGGTLIVFDGNYMYKENKSLFRRLWYALSWMLILITEKRIRQRSSKGKSLLSELPFVNVLRPEADEQALLHAGFRIFDTRRNFIPARKLPLNYLKYGYENVNRFMIIAKKE</sequence>
<accession>A0A0E4CYC2</accession>
<evidence type="ECO:0000259" key="1">
    <source>
        <dbReference type="Pfam" id="PF08241"/>
    </source>
</evidence>
<gene>
    <name evidence="2" type="ORF">PRIO_4940</name>
</gene>
<dbReference type="RefSeq" id="WP_039786722.1">
    <property type="nucleotide sequence ID" value="NZ_AGBD01000309.1"/>
</dbReference>
<protein>
    <submittedName>
        <fullName evidence="2">Type 11 methyltransferase</fullName>
    </submittedName>
</protein>
<dbReference type="EMBL" id="LN831776">
    <property type="protein sequence ID" value="CQR57342.1"/>
    <property type="molecule type" value="Genomic_DNA"/>
</dbReference>
<dbReference type="HOGENOM" id="CLU_037990_4_0_9"/>
<dbReference type="Gene3D" id="3.40.50.150">
    <property type="entry name" value="Vaccinia Virus protein VP39"/>
    <property type="match status" value="1"/>
</dbReference>
<dbReference type="InterPro" id="IPR029063">
    <property type="entry name" value="SAM-dependent_MTases_sf"/>
</dbReference>
<dbReference type="PATRIC" id="fig|1073571.4.peg.5307"/>
<keyword evidence="2" id="KW-0489">Methyltransferase</keyword>
<dbReference type="InterPro" id="IPR013216">
    <property type="entry name" value="Methyltransf_11"/>
</dbReference>
<dbReference type="SUPFAM" id="SSF53335">
    <property type="entry name" value="S-adenosyl-L-methionine-dependent methyltransferases"/>
    <property type="match status" value="1"/>
</dbReference>
<reference evidence="3" key="1">
    <citation type="submission" date="2015-03" db="EMBL/GenBank/DDBJ databases">
        <authorList>
            <person name="Wibberg D."/>
        </authorList>
    </citation>
    <scope>NUCLEOTIDE SEQUENCE [LARGE SCALE GENOMIC DNA]</scope>
</reference>
<dbReference type="PANTHER" id="PTHR43591">
    <property type="entry name" value="METHYLTRANSFERASE"/>
    <property type="match status" value="1"/>
</dbReference>